<comment type="caution">
    <text evidence="1">The sequence shown here is derived from an EMBL/GenBank/DDBJ whole genome shotgun (WGS) entry which is preliminary data.</text>
</comment>
<evidence type="ECO:0000313" key="2">
    <source>
        <dbReference type="Proteomes" id="UP000028027"/>
    </source>
</evidence>
<name>A0A081S5P9_9ARCH</name>
<accession>A0A081S5P9</accession>
<dbReference type="EMBL" id="JNVL01000012">
    <property type="protein sequence ID" value="KER06252.1"/>
    <property type="molecule type" value="Genomic_DNA"/>
</dbReference>
<reference evidence="1 2" key="1">
    <citation type="submission" date="2014-06" db="EMBL/GenBank/DDBJ databases">
        <authorList>
            <person name="Ngugi D.K."/>
            <person name="Blom J."/>
            <person name="Alam I."/>
            <person name="Rashid M."/>
            <person name="Ba Alawi W."/>
            <person name="Zhang G."/>
            <person name="Hikmawan T."/>
            <person name="Guan Y."/>
            <person name="Antunes A."/>
            <person name="Siam R."/>
            <person name="Eldorry H."/>
            <person name="Bajic V."/>
            <person name="Stingl U."/>
        </authorList>
    </citation>
    <scope>NUCLEOTIDE SEQUENCE [LARGE SCALE GENOMIC DNA]</scope>
    <source>
        <strain evidence="1">SCGC AAA799-E16</strain>
    </source>
</reference>
<evidence type="ECO:0000313" key="1">
    <source>
        <dbReference type="EMBL" id="KER06252.1"/>
    </source>
</evidence>
<gene>
    <name evidence="1" type="ORF">AAA799E16_00999</name>
</gene>
<protein>
    <submittedName>
        <fullName evidence="1">Uncharacterized protein</fullName>
    </submittedName>
</protein>
<sequence length="180" mass="20583">MLRGYSILDHDYRNDEQIKSIIENSKNKGIQTHVWKKSEIENYLLIPSLVHRLVNDQLNSSGKSVSLDEIKSILFDSAGELKQDVIAQYAEKLEHWARKNSQQMDTSTAVKTALGKIDSIWDDFDKRLSITPGKDILKKFNQNIFSKYGVSIGIMALSSHVQEDELDDEIKQVFAELSRL</sequence>
<proteinExistence type="predicted"/>
<organism evidence="1 2">
    <name type="scientific">Marine Group I thaumarchaeote SCGC AAA799-E16</name>
    <dbReference type="NCBI Taxonomy" id="1502292"/>
    <lineage>
        <taxon>Archaea</taxon>
        <taxon>Nitrososphaerota</taxon>
        <taxon>Marine Group I</taxon>
    </lineage>
</organism>
<dbReference type="AlphaFoldDB" id="A0A081S5P9"/>
<dbReference type="Proteomes" id="UP000028027">
    <property type="component" value="Unassembled WGS sequence"/>
</dbReference>
<keyword evidence="2" id="KW-1185">Reference proteome</keyword>